<dbReference type="EMBL" id="ML119701">
    <property type="protein sequence ID" value="RPA79225.1"/>
    <property type="molecule type" value="Genomic_DNA"/>
</dbReference>
<dbReference type="GO" id="GO:0071244">
    <property type="term" value="P:cellular response to carbon dioxide"/>
    <property type="evidence" value="ECO:0007669"/>
    <property type="project" value="TreeGrafter"/>
</dbReference>
<reference evidence="11 12" key="1">
    <citation type="journal article" date="2018" name="Nat. Ecol. Evol.">
        <title>Pezizomycetes genomes reveal the molecular basis of ectomycorrhizal truffle lifestyle.</title>
        <authorList>
            <person name="Murat C."/>
            <person name="Payen T."/>
            <person name="Noel B."/>
            <person name="Kuo A."/>
            <person name="Morin E."/>
            <person name="Chen J."/>
            <person name="Kohler A."/>
            <person name="Krizsan K."/>
            <person name="Balestrini R."/>
            <person name="Da Silva C."/>
            <person name="Montanini B."/>
            <person name="Hainaut M."/>
            <person name="Levati E."/>
            <person name="Barry K.W."/>
            <person name="Belfiori B."/>
            <person name="Cichocki N."/>
            <person name="Clum A."/>
            <person name="Dockter R.B."/>
            <person name="Fauchery L."/>
            <person name="Guy J."/>
            <person name="Iotti M."/>
            <person name="Le Tacon F."/>
            <person name="Lindquist E.A."/>
            <person name="Lipzen A."/>
            <person name="Malagnac F."/>
            <person name="Mello A."/>
            <person name="Molinier V."/>
            <person name="Miyauchi S."/>
            <person name="Poulain J."/>
            <person name="Riccioni C."/>
            <person name="Rubini A."/>
            <person name="Sitrit Y."/>
            <person name="Splivallo R."/>
            <person name="Traeger S."/>
            <person name="Wang M."/>
            <person name="Zifcakova L."/>
            <person name="Wipf D."/>
            <person name="Zambonelli A."/>
            <person name="Paolocci F."/>
            <person name="Nowrousian M."/>
            <person name="Ottonello S."/>
            <person name="Baldrian P."/>
            <person name="Spatafora J.W."/>
            <person name="Henrissat B."/>
            <person name="Nagy L.G."/>
            <person name="Aury J.M."/>
            <person name="Wincker P."/>
            <person name="Grigoriev I.V."/>
            <person name="Bonfante P."/>
            <person name="Martin F.M."/>
        </authorList>
    </citation>
    <scope>NUCLEOTIDE SEQUENCE [LARGE SCALE GENOMIC DNA]</scope>
    <source>
        <strain evidence="11 12">RN42</strain>
    </source>
</reference>
<comment type="cofactor">
    <cofactor evidence="9">
        <name>Zn(2+)</name>
        <dbReference type="ChEBI" id="CHEBI:29105"/>
    </cofactor>
    <text evidence="9">Binds 1 zinc ion per subunit.</text>
</comment>
<dbReference type="AlphaFoldDB" id="A0A3N4HZD1"/>
<feature type="binding site" evidence="9">
    <location>
        <position position="108"/>
    </location>
    <ligand>
        <name>Zn(2+)</name>
        <dbReference type="ChEBI" id="CHEBI:29105"/>
    </ligand>
</feature>
<evidence type="ECO:0000256" key="4">
    <source>
        <dbReference type="ARBA" id="ARBA00022723"/>
    </source>
</evidence>
<dbReference type="Proteomes" id="UP000275078">
    <property type="component" value="Unassembled WGS sequence"/>
</dbReference>
<keyword evidence="5 9" id="KW-0862">Zinc</keyword>
<dbReference type="GO" id="GO:0005737">
    <property type="term" value="C:cytoplasm"/>
    <property type="evidence" value="ECO:0007669"/>
    <property type="project" value="TreeGrafter"/>
</dbReference>
<gene>
    <name evidence="11" type="ORF">BJ508DRAFT_142937</name>
</gene>
<keyword evidence="12" id="KW-1185">Reference proteome</keyword>
<dbReference type="InterPro" id="IPR015892">
    <property type="entry name" value="Carbonic_anhydrase_CS"/>
</dbReference>
<dbReference type="SMART" id="SM00947">
    <property type="entry name" value="Pro_CA"/>
    <property type="match status" value="1"/>
</dbReference>
<dbReference type="GO" id="GO:0004089">
    <property type="term" value="F:carbonate dehydratase activity"/>
    <property type="evidence" value="ECO:0007669"/>
    <property type="project" value="UniProtKB-UniRule"/>
</dbReference>
<dbReference type="CDD" id="cd00883">
    <property type="entry name" value="beta_CA_cladeA"/>
    <property type="match status" value="1"/>
</dbReference>
<evidence type="ECO:0000256" key="8">
    <source>
        <dbReference type="ARBA" id="ARBA00048348"/>
    </source>
</evidence>
<evidence type="ECO:0000256" key="7">
    <source>
        <dbReference type="ARBA" id="ARBA00031969"/>
    </source>
</evidence>
<dbReference type="EC" id="4.2.1.1" evidence="2 10"/>
<dbReference type="Pfam" id="PF00484">
    <property type="entry name" value="Pro_CA"/>
    <property type="match status" value="1"/>
</dbReference>
<comment type="similarity">
    <text evidence="1 10">Belongs to the beta-class carbonic anhydrase family.</text>
</comment>
<feature type="binding site" evidence="9">
    <location>
        <position position="54"/>
    </location>
    <ligand>
        <name>Zn(2+)</name>
        <dbReference type="ChEBI" id="CHEBI:29105"/>
    </ligand>
</feature>
<comment type="function">
    <text evidence="10">Reversible hydration of carbon dioxide.</text>
</comment>
<dbReference type="GO" id="GO:0034599">
    <property type="term" value="P:cellular response to oxidative stress"/>
    <property type="evidence" value="ECO:0007669"/>
    <property type="project" value="TreeGrafter"/>
</dbReference>
<dbReference type="OrthoDB" id="10248475at2759"/>
<dbReference type="PANTHER" id="PTHR11002:SF76">
    <property type="entry name" value="CARBONIC ANHYDRASE"/>
    <property type="match status" value="1"/>
</dbReference>
<evidence type="ECO:0000313" key="12">
    <source>
        <dbReference type="Proteomes" id="UP000275078"/>
    </source>
</evidence>
<keyword evidence="6 10" id="KW-0456">Lyase</keyword>
<evidence type="ECO:0000256" key="10">
    <source>
        <dbReference type="RuleBase" id="RU003956"/>
    </source>
</evidence>
<feature type="binding site" evidence="9">
    <location>
        <position position="111"/>
    </location>
    <ligand>
        <name>Zn(2+)</name>
        <dbReference type="ChEBI" id="CHEBI:29105"/>
    </ligand>
</feature>
<dbReference type="PROSITE" id="PS00704">
    <property type="entry name" value="PROK_CO2_ANHYDRASE_1"/>
    <property type="match status" value="1"/>
</dbReference>
<evidence type="ECO:0000256" key="5">
    <source>
        <dbReference type="ARBA" id="ARBA00022833"/>
    </source>
</evidence>
<comment type="catalytic activity">
    <reaction evidence="8 10">
        <text>hydrogencarbonate + H(+) = CO2 + H2O</text>
        <dbReference type="Rhea" id="RHEA:10748"/>
        <dbReference type="ChEBI" id="CHEBI:15377"/>
        <dbReference type="ChEBI" id="CHEBI:15378"/>
        <dbReference type="ChEBI" id="CHEBI:16526"/>
        <dbReference type="ChEBI" id="CHEBI:17544"/>
        <dbReference type="EC" id="4.2.1.1"/>
    </reaction>
</comment>
<name>A0A3N4HZD1_ASCIM</name>
<dbReference type="GO" id="GO:0015976">
    <property type="term" value="P:carbon utilization"/>
    <property type="evidence" value="ECO:0007669"/>
    <property type="project" value="InterPro"/>
</dbReference>
<dbReference type="PANTHER" id="PTHR11002">
    <property type="entry name" value="CARBONIC ANHYDRASE"/>
    <property type="match status" value="1"/>
</dbReference>
<protein>
    <recommendedName>
        <fullName evidence="3 10">Carbonic anhydrase</fullName>
        <ecNumber evidence="2 10">4.2.1.1</ecNumber>
    </recommendedName>
    <alternativeName>
        <fullName evidence="7 10">Carbonate dehydratase</fullName>
    </alternativeName>
</protein>
<dbReference type="STRING" id="1160509.A0A3N4HZD1"/>
<organism evidence="11 12">
    <name type="scientific">Ascobolus immersus RN42</name>
    <dbReference type="NCBI Taxonomy" id="1160509"/>
    <lineage>
        <taxon>Eukaryota</taxon>
        <taxon>Fungi</taxon>
        <taxon>Dikarya</taxon>
        <taxon>Ascomycota</taxon>
        <taxon>Pezizomycotina</taxon>
        <taxon>Pezizomycetes</taxon>
        <taxon>Pezizales</taxon>
        <taxon>Ascobolaceae</taxon>
        <taxon>Ascobolus</taxon>
    </lineage>
</organism>
<keyword evidence="4 9" id="KW-0479">Metal-binding</keyword>
<dbReference type="SUPFAM" id="SSF53056">
    <property type="entry name" value="beta-carbonic anhydrase, cab"/>
    <property type="match status" value="1"/>
</dbReference>
<feature type="binding site" evidence="9">
    <location>
        <position position="56"/>
    </location>
    <ligand>
        <name>Zn(2+)</name>
        <dbReference type="ChEBI" id="CHEBI:29105"/>
    </ligand>
</feature>
<dbReference type="GO" id="GO:0008270">
    <property type="term" value="F:zinc ion binding"/>
    <property type="evidence" value="ECO:0007669"/>
    <property type="project" value="UniProtKB-UniRule"/>
</dbReference>
<evidence type="ECO:0000313" key="11">
    <source>
        <dbReference type="EMBL" id="RPA79225.1"/>
    </source>
</evidence>
<dbReference type="Gene3D" id="3.40.1050.10">
    <property type="entry name" value="Carbonic anhydrase"/>
    <property type="match status" value="1"/>
</dbReference>
<evidence type="ECO:0000256" key="9">
    <source>
        <dbReference type="PIRSR" id="PIRSR601765-1"/>
    </source>
</evidence>
<evidence type="ECO:0000256" key="1">
    <source>
        <dbReference type="ARBA" id="ARBA00006217"/>
    </source>
</evidence>
<proteinExistence type="inferred from homology"/>
<accession>A0A3N4HZD1</accession>
<dbReference type="InterPro" id="IPR001765">
    <property type="entry name" value="Carbonic_anhydrase"/>
</dbReference>
<evidence type="ECO:0000256" key="6">
    <source>
        <dbReference type="ARBA" id="ARBA00023239"/>
    </source>
</evidence>
<dbReference type="InterPro" id="IPR036874">
    <property type="entry name" value="Carbonic_anhydrase_sf"/>
</dbReference>
<evidence type="ECO:0000256" key="2">
    <source>
        <dbReference type="ARBA" id="ARBA00012925"/>
    </source>
</evidence>
<evidence type="ECO:0000256" key="3">
    <source>
        <dbReference type="ARBA" id="ARBA00014628"/>
    </source>
</evidence>
<dbReference type="FunFam" id="3.40.1050.10:FF:000001">
    <property type="entry name" value="Carbonic anhydrase"/>
    <property type="match status" value="1"/>
</dbReference>
<sequence length="215" mass="23426">MSTDASLFRFPQDGTFQTLLERNRTWAQRLSALRPTLFPTLGAGQSPQVLWIGCSDSRVPATSILDLLPGEVFVHRNIANVLPPNDLSSLSVIQYAVEVLKIIIVCGHTACGGVNAALANQQLGLLDTWLKNIRDVRQAHLEELEAIEDPVARSTRLAELNVCAGVDSLLKNSNVQHAITERGLEVHGVLLDVGSGLLREVKTDSKIQGSVYKLK</sequence>